<evidence type="ECO:0000313" key="2">
    <source>
        <dbReference type="EMBL" id="KAH3692247.1"/>
    </source>
</evidence>
<organism evidence="2 3">
    <name type="scientific">Dreissena polymorpha</name>
    <name type="common">Zebra mussel</name>
    <name type="synonym">Mytilus polymorpha</name>
    <dbReference type="NCBI Taxonomy" id="45954"/>
    <lineage>
        <taxon>Eukaryota</taxon>
        <taxon>Metazoa</taxon>
        <taxon>Spiralia</taxon>
        <taxon>Lophotrochozoa</taxon>
        <taxon>Mollusca</taxon>
        <taxon>Bivalvia</taxon>
        <taxon>Autobranchia</taxon>
        <taxon>Heteroconchia</taxon>
        <taxon>Euheterodonta</taxon>
        <taxon>Imparidentia</taxon>
        <taxon>Neoheterodontei</taxon>
        <taxon>Myida</taxon>
        <taxon>Dreissenoidea</taxon>
        <taxon>Dreissenidae</taxon>
        <taxon>Dreissena</taxon>
    </lineage>
</organism>
<dbReference type="AlphaFoldDB" id="A0A9D3Y1L1"/>
<evidence type="ECO:0000256" key="1">
    <source>
        <dbReference type="SAM" id="MobiDB-lite"/>
    </source>
</evidence>
<proteinExistence type="predicted"/>
<feature type="compositionally biased region" description="Basic and acidic residues" evidence="1">
    <location>
        <begin position="29"/>
        <end position="46"/>
    </location>
</feature>
<dbReference type="Proteomes" id="UP000828390">
    <property type="component" value="Unassembled WGS sequence"/>
</dbReference>
<keyword evidence="3" id="KW-1185">Reference proteome</keyword>
<accession>A0A9D3Y1L1</accession>
<name>A0A9D3Y1L1_DREPO</name>
<evidence type="ECO:0000313" key="3">
    <source>
        <dbReference type="Proteomes" id="UP000828390"/>
    </source>
</evidence>
<sequence>MFTVIPRPLIIDHNVADKNVDVIDHNADQKPRKWTRDPNKASRKDSLSLPELLKQKDDLLEADMKNRKRIKELEKEREEVLTLFEPTYKENQALRGHILYGPATVKIRELQKERKELHDYVLKLVWTRSSEDVKCIPTCSGR</sequence>
<protein>
    <submittedName>
        <fullName evidence="2">Uncharacterized protein</fullName>
    </submittedName>
</protein>
<reference evidence="2" key="2">
    <citation type="submission" date="2020-11" db="EMBL/GenBank/DDBJ databases">
        <authorList>
            <person name="McCartney M.A."/>
            <person name="Auch B."/>
            <person name="Kono T."/>
            <person name="Mallez S."/>
            <person name="Becker A."/>
            <person name="Gohl D.M."/>
            <person name="Silverstein K.A.T."/>
            <person name="Koren S."/>
            <person name="Bechman K.B."/>
            <person name="Herman A."/>
            <person name="Abrahante J.E."/>
            <person name="Garbe J."/>
        </authorList>
    </citation>
    <scope>NUCLEOTIDE SEQUENCE</scope>
    <source>
        <strain evidence="2">Duluth1</strain>
        <tissue evidence="2">Whole animal</tissue>
    </source>
</reference>
<comment type="caution">
    <text evidence="2">The sequence shown here is derived from an EMBL/GenBank/DDBJ whole genome shotgun (WGS) entry which is preliminary data.</text>
</comment>
<gene>
    <name evidence="2" type="ORF">DPMN_191603</name>
</gene>
<dbReference type="EMBL" id="JAIWYP010000024">
    <property type="protein sequence ID" value="KAH3692247.1"/>
    <property type="molecule type" value="Genomic_DNA"/>
</dbReference>
<reference evidence="2" key="1">
    <citation type="journal article" date="2019" name="bioRxiv">
        <title>The Genome of the Zebra Mussel, Dreissena polymorpha: A Resource for Invasive Species Research.</title>
        <authorList>
            <person name="McCartney M.A."/>
            <person name="Auch B."/>
            <person name="Kono T."/>
            <person name="Mallez S."/>
            <person name="Zhang Y."/>
            <person name="Obille A."/>
            <person name="Becker A."/>
            <person name="Abrahante J.E."/>
            <person name="Garbe J."/>
            <person name="Badalamenti J.P."/>
            <person name="Herman A."/>
            <person name="Mangelson H."/>
            <person name="Liachko I."/>
            <person name="Sullivan S."/>
            <person name="Sone E.D."/>
            <person name="Koren S."/>
            <person name="Silverstein K.A.T."/>
            <person name="Beckman K.B."/>
            <person name="Gohl D.M."/>
        </authorList>
    </citation>
    <scope>NUCLEOTIDE SEQUENCE</scope>
    <source>
        <strain evidence="2">Duluth1</strain>
        <tissue evidence="2">Whole animal</tissue>
    </source>
</reference>
<feature type="region of interest" description="Disordered" evidence="1">
    <location>
        <begin position="29"/>
        <end position="48"/>
    </location>
</feature>